<keyword evidence="7" id="KW-1185">Reference proteome</keyword>
<dbReference type="SUPFAM" id="SSF46689">
    <property type="entry name" value="Homeodomain-like"/>
    <property type="match status" value="1"/>
</dbReference>
<dbReference type="InterPro" id="IPR011011">
    <property type="entry name" value="Znf_FYVE_PHD"/>
</dbReference>
<dbReference type="CDD" id="cd15489">
    <property type="entry name" value="PHD_SF"/>
    <property type="match status" value="1"/>
</dbReference>
<sequence length="343" mass="38669">MRVKSVGKRRRALSATAPSLSAIPLLSDQYNATAYDTQSDDDDCIAHRSKLEPEPGQEPVDLLDRSICICCNTEGEEEGVLVCGERGCPVTVHANCVGSEPKFDDSGNFYCPYCWYKRAVDTCRQLREKAMIAKNALSAFLDTRADSGATPCKEHENPVRHRPSVSETEGLEREESFEDRIVEETESKGNKDEGKVSVTGSSVSETHDSESEAIPAKKRRDQKKVASVRKSLSREERKNHYTRGKVARGTNEEVTSSKTLRQAQRSPVQVMKWTSPTGKRKRLRWSAEEEKVLKEGVLKFSIENQNIPWRKILEFGCHVFDKTRTPVDLKDKWKNITSKEGCK</sequence>
<evidence type="ECO:0000256" key="4">
    <source>
        <dbReference type="SAM" id="MobiDB-lite"/>
    </source>
</evidence>
<evidence type="ECO:0000259" key="5">
    <source>
        <dbReference type="PROSITE" id="PS50090"/>
    </source>
</evidence>
<evidence type="ECO:0000256" key="3">
    <source>
        <dbReference type="ARBA" id="ARBA00022833"/>
    </source>
</evidence>
<accession>A0AAN9MZU4</accession>
<name>A0AAN9MZU4_CANGL</name>
<feature type="compositionally biased region" description="Polar residues" evidence="4">
    <location>
        <begin position="252"/>
        <end position="266"/>
    </location>
</feature>
<dbReference type="CDD" id="cd11660">
    <property type="entry name" value="SANT_TRF"/>
    <property type="match status" value="1"/>
</dbReference>
<dbReference type="AlphaFoldDB" id="A0AAN9MZU4"/>
<keyword evidence="2" id="KW-0863">Zinc-finger</keyword>
<protein>
    <recommendedName>
        <fullName evidence="5">Myb-like domain-containing protein</fullName>
    </recommendedName>
</protein>
<gene>
    <name evidence="6" type="ORF">VNO77_02631</name>
</gene>
<evidence type="ECO:0000313" key="6">
    <source>
        <dbReference type="EMBL" id="KAK7360623.1"/>
    </source>
</evidence>
<dbReference type="SUPFAM" id="SSF57903">
    <property type="entry name" value="FYVE/PHD zinc finger"/>
    <property type="match status" value="1"/>
</dbReference>
<dbReference type="Gene3D" id="1.10.10.60">
    <property type="entry name" value="Homeodomain-like"/>
    <property type="match status" value="1"/>
</dbReference>
<evidence type="ECO:0000256" key="2">
    <source>
        <dbReference type="ARBA" id="ARBA00022771"/>
    </source>
</evidence>
<dbReference type="InterPro" id="IPR009057">
    <property type="entry name" value="Homeodomain-like_sf"/>
</dbReference>
<dbReference type="InterPro" id="IPR001005">
    <property type="entry name" value="SANT/Myb"/>
</dbReference>
<keyword evidence="3" id="KW-0862">Zinc</keyword>
<feature type="compositionally biased region" description="Basic and acidic residues" evidence="4">
    <location>
        <begin position="170"/>
        <end position="195"/>
    </location>
</feature>
<dbReference type="SMART" id="SM00717">
    <property type="entry name" value="SANT"/>
    <property type="match status" value="1"/>
</dbReference>
<dbReference type="InterPro" id="IPR019786">
    <property type="entry name" value="Zinc_finger_PHD-type_CS"/>
</dbReference>
<dbReference type="Pfam" id="PF00249">
    <property type="entry name" value="Myb_DNA-binding"/>
    <property type="match status" value="1"/>
</dbReference>
<dbReference type="PROSITE" id="PS50090">
    <property type="entry name" value="MYB_LIKE"/>
    <property type="match status" value="1"/>
</dbReference>
<dbReference type="PANTHER" id="PTHR47863:SF5">
    <property type="entry name" value="HOMEODOMAIN-LIKE PROTEIN WITH RING_FYVE_PHD-TYPE ZINC FINGER DOMAIN-CONTAINING PROTEIN-RELATED"/>
    <property type="match status" value="1"/>
</dbReference>
<evidence type="ECO:0000256" key="1">
    <source>
        <dbReference type="ARBA" id="ARBA00022723"/>
    </source>
</evidence>
<feature type="domain" description="Myb-like" evidence="5">
    <location>
        <begin position="277"/>
        <end position="337"/>
    </location>
</feature>
<comment type="caution">
    <text evidence="6">The sequence shown here is derived from an EMBL/GenBank/DDBJ whole genome shotgun (WGS) entry which is preliminary data.</text>
</comment>
<dbReference type="PANTHER" id="PTHR47863">
    <property type="entry name" value="RING/FYVE/PHD ZINC FINGER SUPERFAMILY PROTEIN"/>
    <property type="match status" value="1"/>
</dbReference>
<dbReference type="Gene3D" id="3.30.40.10">
    <property type="entry name" value="Zinc/RING finger domain, C3HC4 (zinc finger)"/>
    <property type="match status" value="1"/>
</dbReference>
<dbReference type="GO" id="GO:0008270">
    <property type="term" value="F:zinc ion binding"/>
    <property type="evidence" value="ECO:0007669"/>
    <property type="project" value="UniProtKB-KW"/>
</dbReference>
<proteinExistence type="predicted"/>
<dbReference type="PROSITE" id="PS01359">
    <property type="entry name" value="ZF_PHD_1"/>
    <property type="match status" value="1"/>
</dbReference>
<organism evidence="6 7">
    <name type="scientific">Canavalia gladiata</name>
    <name type="common">Sword bean</name>
    <name type="synonym">Dolichos gladiatus</name>
    <dbReference type="NCBI Taxonomy" id="3824"/>
    <lineage>
        <taxon>Eukaryota</taxon>
        <taxon>Viridiplantae</taxon>
        <taxon>Streptophyta</taxon>
        <taxon>Embryophyta</taxon>
        <taxon>Tracheophyta</taxon>
        <taxon>Spermatophyta</taxon>
        <taxon>Magnoliopsida</taxon>
        <taxon>eudicotyledons</taxon>
        <taxon>Gunneridae</taxon>
        <taxon>Pentapetalae</taxon>
        <taxon>rosids</taxon>
        <taxon>fabids</taxon>
        <taxon>Fabales</taxon>
        <taxon>Fabaceae</taxon>
        <taxon>Papilionoideae</taxon>
        <taxon>50 kb inversion clade</taxon>
        <taxon>NPAAA clade</taxon>
        <taxon>indigoferoid/millettioid clade</taxon>
        <taxon>Phaseoleae</taxon>
        <taxon>Canavalia</taxon>
    </lineage>
</organism>
<dbReference type="InterPro" id="IPR013083">
    <property type="entry name" value="Znf_RING/FYVE/PHD"/>
</dbReference>
<keyword evidence="1" id="KW-0479">Metal-binding</keyword>
<reference evidence="6 7" key="1">
    <citation type="submission" date="2024-01" db="EMBL/GenBank/DDBJ databases">
        <title>The genomes of 5 underutilized Papilionoideae crops provide insights into root nodulation and disease resistanc.</title>
        <authorList>
            <person name="Jiang F."/>
        </authorList>
    </citation>
    <scope>NUCLEOTIDE SEQUENCE [LARGE SCALE GENOMIC DNA]</scope>
    <source>
        <strain evidence="6">LVBAO_FW01</strain>
        <tissue evidence="6">Leaves</tissue>
    </source>
</reference>
<dbReference type="Proteomes" id="UP001367508">
    <property type="component" value="Unassembled WGS sequence"/>
</dbReference>
<feature type="region of interest" description="Disordered" evidence="4">
    <location>
        <begin position="148"/>
        <end position="266"/>
    </location>
</feature>
<dbReference type="EMBL" id="JAYMYQ010000001">
    <property type="protein sequence ID" value="KAK7360623.1"/>
    <property type="molecule type" value="Genomic_DNA"/>
</dbReference>
<evidence type="ECO:0000313" key="7">
    <source>
        <dbReference type="Proteomes" id="UP001367508"/>
    </source>
</evidence>